<protein>
    <submittedName>
        <fullName evidence="7">Membrane protein</fullName>
    </submittedName>
</protein>
<evidence type="ECO:0000259" key="6">
    <source>
        <dbReference type="Pfam" id="PF01957"/>
    </source>
</evidence>
<sequence>MWWLLLAAVAVIAELFTGTFVLLMLGAGFLAASLVGLAGAPGWIQGIAFIVVSTLSLAVVRPWMKHRFFRGDPSTEAEFSVTEGQDALVVERVDADNGLVKIGGELWRARPYDATKTYVPGDRVRVVKVDGATALVWRD</sequence>
<dbReference type="InterPro" id="IPR012340">
    <property type="entry name" value="NA-bd_OB-fold"/>
</dbReference>
<dbReference type="SUPFAM" id="SSF141322">
    <property type="entry name" value="NfeD domain-like"/>
    <property type="match status" value="1"/>
</dbReference>
<keyword evidence="3 5" id="KW-1133">Transmembrane helix</keyword>
<evidence type="ECO:0000256" key="3">
    <source>
        <dbReference type="ARBA" id="ARBA00022989"/>
    </source>
</evidence>
<feature type="transmembrane region" description="Helical" evidence="5">
    <location>
        <begin position="41"/>
        <end position="60"/>
    </location>
</feature>
<evidence type="ECO:0000256" key="5">
    <source>
        <dbReference type="SAM" id="Phobius"/>
    </source>
</evidence>
<dbReference type="GO" id="GO:0005886">
    <property type="term" value="C:plasma membrane"/>
    <property type="evidence" value="ECO:0007669"/>
    <property type="project" value="TreeGrafter"/>
</dbReference>
<evidence type="ECO:0000256" key="2">
    <source>
        <dbReference type="ARBA" id="ARBA00022692"/>
    </source>
</evidence>
<keyword evidence="8" id="KW-1185">Reference proteome</keyword>
<evidence type="ECO:0000313" key="7">
    <source>
        <dbReference type="EMBL" id="GIF81702.1"/>
    </source>
</evidence>
<dbReference type="PANTHER" id="PTHR33507">
    <property type="entry name" value="INNER MEMBRANE PROTEIN YBBJ"/>
    <property type="match status" value="1"/>
</dbReference>
<dbReference type="Gene3D" id="2.40.50.140">
    <property type="entry name" value="Nucleic acid-binding proteins"/>
    <property type="match status" value="1"/>
</dbReference>
<dbReference type="AlphaFoldDB" id="A0A8J3NI07"/>
<comment type="subcellular location">
    <subcellularLocation>
        <location evidence="1">Membrane</location>
        <topology evidence="1">Multi-pass membrane protein</topology>
    </subcellularLocation>
</comment>
<dbReference type="Pfam" id="PF01957">
    <property type="entry name" value="NfeD"/>
    <property type="match status" value="1"/>
</dbReference>
<gene>
    <name evidence="7" type="ORF">Cba03nite_30510</name>
</gene>
<name>A0A8J3NI07_9ACTN</name>
<organism evidence="7 8">
    <name type="scientific">Catellatospora bangladeshensis</name>
    <dbReference type="NCBI Taxonomy" id="310355"/>
    <lineage>
        <taxon>Bacteria</taxon>
        <taxon>Bacillati</taxon>
        <taxon>Actinomycetota</taxon>
        <taxon>Actinomycetes</taxon>
        <taxon>Micromonosporales</taxon>
        <taxon>Micromonosporaceae</taxon>
        <taxon>Catellatospora</taxon>
    </lineage>
</organism>
<dbReference type="RefSeq" id="WP_203746607.1">
    <property type="nucleotide sequence ID" value="NZ_JBHTGC010000001.1"/>
</dbReference>
<keyword evidence="2 5" id="KW-0812">Transmembrane</keyword>
<reference evidence="7 8" key="1">
    <citation type="submission" date="2021-01" db="EMBL/GenBank/DDBJ databases">
        <title>Whole genome shotgun sequence of Catellatospora bangladeshensis NBRC 107357.</title>
        <authorList>
            <person name="Komaki H."/>
            <person name="Tamura T."/>
        </authorList>
    </citation>
    <scope>NUCLEOTIDE SEQUENCE [LARGE SCALE GENOMIC DNA]</scope>
    <source>
        <strain evidence="7 8">NBRC 107357</strain>
    </source>
</reference>
<dbReference type="InterPro" id="IPR052165">
    <property type="entry name" value="Membrane_assoc_protease"/>
</dbReference>
<evidence type="ECO:0000256" key="1">
    <source>
        <dbReference type="ARBA" id="ARBA00004141"/>
    </source>
</evidence>
<keyword evidence="4 5" id="KW-0472">Membrane</keyword>
<dbReference type="InterPro" id="IPR002810">
    <property type="entry name" value="NfeD-like_C"/>
</dbReference>
<dbReference type="EMBL" id="BONF01000016">
    <property type="protein sequence ID" value="GIF81702.1"/>
    <property type="molecule type" value="Genomic_DNA"/>
</dbReference>
<proteinExistence type="predicted"/>
<dbReference type="PANTHER" id="PTHR33507:SF3">
    <property type="entry name" value="INNER MEMBRANE PROTEIN YBBJ"/>
    <property type="match status" value="1"/>
</dbReference>
<dbReference type="Proteomes" id="UP000601223">
    <property type="component" value="Unassembled WGS sequence"/>
</dbReference>
<accession>A0A8J3NI07</accession>
<comment type="caution">
    <text evidence="7">The sequence shown here is derived from an EMBL/GenBank/DDBJ whole genome shotgun (WGS) entry which is preliminary data.</text>
</comment>
<feature type="domain" description="NfeD-like C-terminal" evidence="6">
    <location>
        <begin position="84"/>
        <end position="138"/>
    </location>
</feature>
<evidence type="ECO:0000313" key="8">
    <source>
        <dbReference type="Proteomes" id="UP000601223"/>
    </source>
</evidence>
<evidence type="ECO:0000256" key="4">
    <source>
        <dbReference type="ARBA" id="ARBA00023136"/>
    </source>
</evidence>